<evidence type="ECO:0000313" key="1">
    <source>
        <dbReference type="EMBL" id="WMV18326.1"/>
    </source>
</evidence>
<dbReference type="SUPFAM" id="SSF51735">
    <property type="entry name" value="NAD(P)-binding Rossmann-fold domains"/>
    <property type="match status" value="1"/>
</dbReference>
<protein>
    <recommendedName>
        <fullName evidence="3">Alcohol dehydrogenase</fullName>
    </recommendedName>
</protein>
<evidence type="ECO:0000313" key="2">
    <source>
        <dbReference type="Proteomes" id="UP001234989"/>
    </source>
</evidence>
<keyword evidence="2" id="KW-1185">Reference proteome</keyword>
<evidence type="ECO:0008006" key="3">
    <source>
        <dbReference type="Google" id="ProtNLM"/>
    </source>
</evidence>
<name>A0AAF0QD64_SOLVR</name>
<dbReference type="Proteomes" id="UP001234989">
    <property type="component" value="Chromosome 3"/>
</dbReference>
<gene>
    <name evidence="1" type="ORF">MTR67_011711</name>
</gene>
<dbReference type="EMBL" id="CP133614">
    <property type="protein sequence ID" value="WMV18326.1"/>
    <property type="molecule type" value="Genomic_DNA"/>
</dbReference>
<organism evidence="1 2">
    <name type="scientific">Solanum verrucosum</name>
    <dbReference type="NCBI Taxonomy" id="315347"/>
    <lineage>
        <taxon>Eukaryota</taxon>
        <taxon>Viridiplantae</taxon>
        <taxon>Streptophyta</taxon>
        <taxon>Embryophyta</taxon>
        <taxon>Tracheophyta</taxon>
        <taxon>Spermatophyta</taxon>
        <taxon>Magnoliopsida</taxon>
        <taxon>eudicotyledons</taxon>
        <taxon>Gunneridae</taxon>
        <taxon>Pentapetalae</taxon>
        <taxon>asterids</taxon>
        <taxon>lamiids</taxon>
        <taxon>Solanales</taxon>
        <taxon>Solanaceae</taxon>
        <taxon>Solanoideae</taxon>
        <taxon>Solaneae</taxon>
        <taxon>Solanum</taxon>
    </lineage>
</organism>
<sequence>MTDFINPKESKTSVSETIKDVTEGLGVDYVFECTGYHPCLMKPLKPQN</sequence>
<proteinExistence type="predicted"/>
<dbReference type="InterPro" id="IPR036291">
    <property type="entry name" value="NAD(P)-bd_dom_sf"/>
</dbReference>
<accession>A0AAF0QD64</accession>
<reference evidence="1" key="1">
    <citation type="submission" date="2023-08" db="EMBL/GenBank/DDBJ databases">
        <title>A de novo genome assembly of Solanum verrucosum Schlechtendal, a Mexican diploid species geographically isolated from the other diploid A-genome species in potato relatives.</title>
        <authorList>
            <person name="Hosaka K."/>
        </authorList>
    </citation>
    <scope>NUCLEOTIDE SEQUENCE</scope>
    <source>
        <tissue evidence="1">Young leaves</tissue>
    </source>
</reference>
<dbReference type="Gene3D" id="3.40.50.720">
    <property type="entry name" value="NAD(P)-binding Rossmann-like Domain"/>
    <property type="match status" value="1"/>
</dbReference>
<dbReference type="AlphaFoldDB" id="A0AAF0QD64"/>